<name>A0ABD0YM28_9HEMI</name>
<dbReference type="Proteomes" id="UP001558652">
    <property type="component" value="Unassembled WGS sequence"/>
</dbReference>
<evidence type="ECO:0008006" key="5">
    <source>
        <dbReference type="Google" id="ProtNLM"/>
    </source>
</evidence>
<comment type="caution">
    <text evidence="3">The sequence shown here is derived from an EMBL/GenBank/DDBJ whole genome shotgun (WGS) entry which is preliminary data.</text>
</comment>
<evidence type="ECO:0000313" key="3">
    <source>
        <dbReference type="EMBL" id="KAL1132171.1"/>
    </source>
</evidence>
<keyword evidence="4" id="KW-1185">Reference proteome</keyword>
<dbReference type="AlphaFoldDB" id="A0ABD0YM28"/>
<feature type="region of interest" description="Disordered" evidence="1">
    <location>
        <begin position="1"/>
        <end position="36"/>
    </location>
</feature>
<evidence type="ECO:0000256" key="1">
    <source>
        <dbReference type="SAM" id="MobiDB-lite"/>
    </source>
</evidence>
<keyword evidence="2" id="KW-0812">Transmembrane</keyword>
<feature type="transmembrane region" description="Helical" evidence="2">
    <location>
        <begin position="123"/>
        <end position="144"/>
    </location>
</feature>
<feature type="transmembrane region" description="Helical" evidence="2">
    <location>
        <begin position="244"/>
        <end position="262"/>
    </location>
</feature>
<evidence type="ECO:0000256" key="2">
    <source>
        <dbReference type="SAM" id="Phobius"/>
    </source>
</evidence>
<keyword evidence="2" id="KW-1133">Transmembrane helix</keyword>
<feature type="transmembrane region" description="Helical" evidence="2">
    <location>
        <begin position="329"/>
        <end position="350"/>
    </location>
</feature>
<accession>A0ABD0YM28</accession>
<keyword evidence="2" id="KW-0472">Membrane</keyword>
<gene>
    <name evidence="3" type="ORF">AAG570_010128</name>
</gene>
<feature type="transmembrane region" description="Helical" evidence="2">
    <location>
        <begin position="274"/>
        <end position="300"/>
    </location>
</feature>
<dbReference type="EMBL" id="JBFDAA010000005">
    <property type="protein sequence ID" value="KAL1132171.1"/>
    <property type="molecule type" value="Genomic_DNA"/>
</dbReference>
<sequence>MASKRRSIRADKCGGLGHPGRPDDAHLVESQQRQKREKKTMYKPFCIGKLGYDLLNANALPEGRLCLGSTCRPGDDRSSSEDGSSFGLGLFWLKTVIKVLSFSTLIAIYISKKEYSRLSNIPAILFLLAAGCTSTLMLEAVLCVQRRLVNLVRNAATRQHQGQCDEISTGRFELVQYFHVLLNDAVRLGSRIIMERVRLLLLTFCSRIRMFHKVSSLSAVKGALRVARILGQQPYSGTTVTSYYPLYTILILTCCILSSQIVRREVAELGNAASVYSSLFVTQLVVQNVALTCCMLMPYLRSDSAWGLLVDLETIDAALKTRSSFGLGFFWLKTVIKGLSFSTIVVAYISKKEYRKLSNFPAIFFVLAAGCTSTLMLEAVLCVQRRLVDLVRNAAICQVEQLTLMVELVYSACEHVQRMCSHVFLAVTAPALLISSMSVKNLLVYDFHDAFLGCLYITMWQTTFIDIVHTCQDIVNKIGAEPFTGDEKRLFQLFPHPSLTRRGIVVAGEQRNNEEGVLLVSKVTYHVLKETIT</sequence>
<protein>
    <recommendedName>
        <fullName evidence="5">Gustatory receptor</fullName>
    </recommendedName>
</protein>
<reference evidence="3 4" key="1">
    <citation type="submission" date="2024-07" db="EMBL/GenBank/DDBJ databases">
        <title>Chromosome-level genome assembly of the water stick insect Ranatra chinensis (Heteroptera: Nepidae).</title>
        <authorList>
            <person name="Liu X."/>
        </authorList>
    </citation>
    <scope>NUCLEOTIDE SEQUENCE [LARGE SCALE GENOMIC DNA]</scope>
    <source>
        <strain evidence="3">Cailab_2021Rc</strain>
        <tissue evidence="3">Muscle</tissue>
    </source>
</reference>
<feature type="transmembrane region" description="Helical" evidence="2">
    <location>
        <begin position="86"/>
        <end position="111"/>
    </location>
</feature>
<organism evidence="3 4">
    <name type="scientific">Ranatra chinensis</name>
    <dbReference type="NCBI Taxonomy" id="642074"/>
    <lineage>
        <taxon>Eukaryota</taxon>
        <taxon>Metazoa</taxon>
        <taxon>Ecdysozoa</taxon>
        <taxon>Arthropoda</taxon>
        <taxon>Hexapoda</taxon>
        <taxon>Insecta</taxon>
        <taxon>Pterygota</taxon>
        <taxon>Neoptera</taxon>
        <taxon>Paraneoptera</taxon>
        <taxon>Hemiptera</taxon>
        <taxon>Heteroptera</taxon>
        <taxon>Panheteroptera</taxon>
        <taxon>Nepomorpha</taxon>
        <taxon>Nepidae</taxon>
        <taxon>Ranatrinae</taxon>
        <taxon>Ranatra</taxon>
    </lineage>
</organism>
<proteinExistence type="predicted"/>
<feature type="transmembrane region" description="Helical" evidence="2">
    <location>
        <begin position="362"/>
        <end position="381"/>
    </location>
</feature>
<evidence type="ECO:0000313" key="4">
    <source>
        <dbReference type="Proteomes" id="UP001558652"/>
    </source>
</evidence>